<evidence type="ECO:0000313" key="3">
    <source>
        <dbReference type="Proteomes" id="UP001409585"/>
    </source>
</evidence>
<gene>
    <name evidence="2" type="ORF">GCM10025791_00800</name>
</gene>
<feature type="transmembrane region" description="Helical" evidence="1">
    <location>
        <begin position="65"/>
        <end position="86"/>
    </location>
</feature>
<keyword evidence="1" id="KW-0812">Transmembrane</keyword>
<feature type="transmembrane region" description="Helical" evidence="1">
    <location>
        <begin position="92"/>
        <end position="110"/>
    </location>
</feature>
<dbReference type="RefSeq" id="WP_345415311.1">
    <property type="nucleotide sequence ID" value="NZ_AP031496.1"/>
</dbReference>
<dbReference type="EMBL" id="BAABLX010000001">
    <property type="protein sequence ID" value="GAA4928987.1"/>
    <property type="molecule type" value="Genomic_DNA"/>
</dbReference>
<feature type="transmembrane region" description="Helical" evidence="1">
    <location>
        <begin position="196"/>
        <end position="217"/>
    </location>
</feature>
<dbReference type="PIRSF" id="PIRSF028137">
    <property type="entry name" value="UCP028137"/>
    <property type="match status" value="1"/>
</dbReference>
<name>A0AAV3TWV5_9ALTE</name>
<sequence>MNNPTEPTKPKKENLLVNLLLNIIVPTLVLTKLSSEEYLGPTVALIVALAFPIAYGLWDYRERKKWNLFSILGLISVLLTGGISLLQLDPKYIAIKEAAIPAILGIATLLSTRTRYPLVKTILLNDSVLDVDKINQALEQQNHKASFNKVLMNASYLVALSFALSAILNYVLAKIVVVSSPGSVEYTQQLGKLTALSYPVIVVPVTIVMIFAMFYLFRNITRLTELSLEDILVQQ</sequence>
<proteinExistence type="predicted"/>
<evidence type="ECO:0000256" key="1">
    <source>
        <dbReference type="SAM" id="Phobius"/>
    </source>
</evidence>
<dbReference type="AlphaFoldDB" id="A0AAV3TWV5"/>
<dbReference type="InterPro" id="IPR016870">
    <property type="entry name" value="UCP028137"/>
</dbReference>
<keyword evidence="1" id="KW-0472">Membrane</keyword>
<evidence type="ECO:0000313" key="2">
    <source>
        <dbReference type="EMBL" id="GAA4928987.1"/>
    </source>
</evidence>
<reference evidence="3" key="1">
    <citation type="journal article" date="2019" name="Int. J. Syst. Evol. Microbiol.">
        <title>The Global Catalogue of Microorganisms (GCM) 10K type strain sequencing project: providing services to taxonomists for standard genome sequencing and annotation.</title>
        <authorList>
            <consortium name="The Broad Institute Genomics Platform"/>
            <consortium name="The Broad Institute Genome Sequencing Center for Infectious Disease"/>
            <person name="Wu L."/>
            <person name="Ma J."/>
        </authorList>
    </citation>
    <scope>NUCLEOTIDE SEQUENCE [LARGE SCALE GENOMIC DNA]</scope>
    <source>
        <strain evidence="3">JCM 19134</strain>
    </source>
</reference>
<feature type="transmembrane region" description="Helical" evidence="1">
    <location>
        <begin position="15"/>
        <end position="33"/>
    </location>
</feature>
<accession>A0AAV3TWV5</accession>
<feature type="transmembrane region" description="Helical" evidence="1">
    <location>
        <begin position="154"/>
        <end position="176"/>
    </location>
</feature>
<dbReference type="Proteomes" id="UP001409585">
    <property type="component" value="Unassembled WGS sequence"/>
</dbReference>
<comment type="caution">
    <text evidence="2">The sequence shown here is derived from an EMBL/GenBank/DDBJ whole genome shotgun (WGS) entry which is preliminary data.</text>
</comment>
<feature type="transmembrane region" description="Helical" evidence="1">
    <location>
        <begin position="39"/>
        <end position="58"/>
    </location>
</feature>
<dbReference type="NCBIfam" id="NF041646">
    <property type="entry name" value="VC0807_fam"/>
    <property type="match status" value="1"/>
</dbReference>
<protein>
    <submittedName>
        <fullName evidence="2">MFS transporter</fullName>
    </submittedName>
</protein>
<keyword evidence="1" id="KW-1133">Transmembrane helix</keyword>
<keyword evidence="3" id="KW-1185">Reference proteome</keyword>
<organism evidence="2 3">
    <name type="scientific">Halioxenophilus aromaticivorans</name>
    <dbReference type="NCBI Taxonomy" id="1306992"/>
    <lineage>
        <taxon>Bacteria</taxon>
        <taxon>Pseudomonadati</taxon>
        <taxon>Pseudomonadota</taxon>
        <taxon>Gammaproteobacteria</taxon>
        <taxon>Alteromonadales</taxon>
        <taxon>Alteromonadaceae</taxon>
        <taxon>Halioxenophilus</taxon>
    </lineage>
</organism>